<protein>
    <submittedName>
        <fullName evidence="1">Uncharacterized protein</fullName>
    </submittedName>
</protein>
<comment type="caution">
    <text evidence="1">The sequence shown here is derived from an EMBL/GenBank/DDBJ whole genome shotgun (WGS) entry which is preliminary data.</text>
</comment>
<dbReference type="Proteomes" id="UP000233256">
    <property type="component" value="Unassembled WGS sequence"/>
</dbReference>
<proteinExistence type="predicted"/>
<dbReference type="AlphaFoldDB" id="A0A2N1PL25"/>
<name>A0A2N1PL25_9BACT</name>
<gene>
    <name evidence="1" type="ORF">CVV64_16270</name>
</gene>
<accession>A0A2N1PL25</accession>
<evidence type="ECO:0000313" key="1">
    <source>
        <dbReference type="EMBL" id="PKK89041.1"/>
    </source>
</evidence>
<dbReference type="EMBL" id="PGXC01000027">
    <property type="protein sequence ID" value="PKK89041.1"/>
    <property type="molecule type" value="Genomic_DNA"/>
</dbReference>
<reference evidence="1 2" key="1">
    <citation type="journal article" date="2017" name="ISME J.">
        <title>Potential for microbial H2 and metal transformations associated with novel bacteria and archaea in deep terrestrial subsurface sediments.</title>
        <authorList>
            <person name="Hernsdorf A.W."/>
            <person name="Amano Y."/>
            <person name="Miyakawa K."/>
            <person name="Ise K."/>
            <person name="Suzuki Y."/>
            <person name="Anantharaman K."/>
            <person name="Probst A."/>
            <person name="Burstein D."/>
            <person name="Thomas B.C."/>
            <person name="Banfield J.F."/>
        </authorList>
    </citation>
    <scope>NUCLEOTIDE SEQUENCE [LARGE SCALE GENOMIC DNA]</scope>
    <source>
        <strain evidence="1">HGW-Wallbacteria-1</strain>
    </source>
</reference>
<organism evidence="1 2">
    <name type="scientific">Candidatus Wallbacteria bacterium HGW-Wallbacteria-1</name>
    <dbReference type="NCBI Taxonomy" id="2013854"/>
    <lineage>
        <taxon>Bacteria</taxon>
        <taxon>Candidatus Walliibacteriota</taxon>
    </lineage>
</organism>
<evidence type="ECO:0000313" key="2">
    <source>
        <dbReference type="Proteomes" id="UP000233256"/>
    </source>
</evidence>
<sequence>MVYHSIIQYMIGSQVQLIVGQALRQEIINENGKENIMLNVMDKISEPGCIVYCPTVVSVLDGEYPISSRLNILILWQFGAVSKKCTNFFSQLNNQLQLI</sequence>